<reference evidence="8 9" key="1">
    <citation type="submission" date="2014-04" db="EMBL/GenBank/DDBJ databases">
        <title>Evolutionary Origins and Diversification of the Mycorrhizal Mutualists.</title>
        <authorList>
            <consortium name="DOE Joint Genome Institute"/>
            <consortium name="Mycorrhizal Genomics Consortium"/>
            <person name="Kohler A."/>
            <person name="Kuo A."/>
            <person name="Nagy L.G."/>
            <person name="Floudas D."/>
            <person name="Copeland A."/>
            <person name="Barry K.W."/>
            <person name="Cichocki N."/>
            <person name="Veneault-Fourrey C."/>
            <person name="LaButti K."/>
            <person name="Lindquist E.A."/>
            <person name="Lipzen A."/>
            <person name="Lundell T."/>
            <person name="Morin E."/>
            <person name="Murat C."/>
            <person name="Riley R."/>
            <person name="Ohm R."/>
            <person name="Sun H."/>
            <person name="Tunlid A."/>
            <person name="Henrissat B."/>
            <person name="Grigoriev I.V."/>
            <person name="Hibbett D.S."/>
            <person name="Martin F."/>
        </authorList>
    </citation>
    <scope>NUCLEOTIDE SEQUENCE [LARGE SCALE GENOMIC DNA]</scope>
    <source>
        <strain evidence="8 9">Koide BX008</strain>
    </source>
</reference>
<name>A0A0C2XK75_AMAMK</name>
<gene>
    <name evidence="8" type="ORF">M378DRAFT_157148</name>
</gene>
<accession>A0A0C2XK75</accession>
<feature type="region of interest" description="Disordered" evidence="5">
    <location>
        <begin position="1"/>
        <end position="69"/>
    </location>
</feature>
<dbReference type="InterPro" id="IPR044839">
    <property type="entry name" value="NDR1-like"/>
</dbReference>
<dbReference type="InParanoid" id="A0A0C2XK75"/>
<protein>
    <recommendedName>
        <fullName evidence="7">Late embryogenesis abundant protein LEA-2 subgroup domain-containing protein</fullName>
    </recommendedName>
</protein>
<dbReference type="PANTHER" id="PTHR31234">
    <property type="entry name" value="LATE EMBRYOGENESIS ABUNDANT (LEA) HYDROXYPROLINE-RICH GLYCOPROTEIN FAMILY"/>
    <property type="match status" value="1"/>
</dbReference>
<dbReference type="Pfam" id="PF03168">
    <property type="entry name" value="LEA_2"/>
    <property type="match status" value="1"/>
</dbReference>
<feature type="transmembrane region" description="Helical" evidence="6">
    <location>
        <begin position="113"/>
        <end position="136"/>
    </location>
</feature>
<keyword evidence="2 6" id="KW-0812">Transmembrane</keyword>
<keyword evidence="4 6" id="KW-0472">Membrane</keyword>
<dbReference type="AlphaFoldDB" id="A0A0C2XK75"/>
<sequence length="300" mass="32885">MSYHDPYATQYEQGLQGPSGQHQYNADFNPYPTNPHEHNGYQDASNYRDDVMSYPPKQQGTDFQSAEPNRRGGFEHGEFAGQEKSVRGLKQYRHNYRGNLWTKGGTGRCIGRFCCCTIMSVVLLVVSIVLALALWIEPPNIIVGAVTLSSSNPLQVNTAQEELTINFGVNISVNNPNYFGVAFQNINADIFYPINNTRIGGGQLSNVVFKPNQQTNVTFPLAIDYKASADPNYAILTDLAQKCGLSGGSQSQISVTYQLTLGLRVLLFVVSPTVSNPVSFGCPADVSQLESFLKSLGINL</sequence>
<dbReference type="HOGENOM" id="CLU_061023_0_0_1"/>
<keyword evidence="9" id="KW-1185">Reference proteome</keyword>
<dbReference type="OrthoDB" id="20273at2759"/>
<dbReference type="PANTHER" id="PTHR31234:SF2">
    <property type="entry name" value="OS05G0199100 PROTEIN"/>
    <property type="match status" value="1"/>
</dbReference>
<keyword evidence="3 6" id="KW-1133">Transmembrane helix</keyword>
<proteinExistence type="predicted"/>
<dbReference type="InterPro" id="IPR004864">
    <property type="entry name" value="LEA_2"/>
</dbReference>
<feature type="domain" description="Late embryogenesis abundant protein LEA-2 subgroup" evidence="7">
    <location>
        <begin position="171"/>
        <end position="269"/>
    </location>
</feature>
<evidence type="ECO:0000256" key="1">
    <source>
        <dbReference type="ARBA" id="ARBA00004167"/>
    </source>
</evidence>
<evidence type="ECO:0000256" key="2">
    <source>
        <dbReference type="ARBA" id="ARBA00022692"/>
    </source>
</evidence>
<dbReference type="Proteomes" id="UP000054549">
    <property type="component" value="Unassembled WGS sequence"/>
</dbReference>
<evidence type="ECO:0000313" key="9">
    <source>
        <dbReference type="Proteomes" id="UP000054549"/>
    </source>
</evidence>
<dbReference type="GO" id="GO:0098542">
    <property type="term" value="P:defense response to other organism"/>
    <property type="evidence" value="ECO:0007669"/>
    <property type="project" value="InterPro"/>
</dbReference>
<dbReference type="GO" id="GO:0016020">
    <property type="term" value="C:membrane"/>
    <property type="evidence" value="ECO:0007669"/>
    <property type="project" value="UniProtKB-SubCell"/>
</dbReference>
<evidence type="ECO:0000259" key="7">
    <source>
        <dbReference type="Pfam" id="PF03168"/>
    </source>
</evidence>
<comment type="subcellular location">
    <subcellularLocation>
        <location evidence="1">Membrane</location>
        <topology evidence="1">Single-pass membrane protein</topology>
    </subcellularLocation>
</comment>
<dbReference type="STRING" id="946122.A0A0C2XK75"/>
<feature type="compositionally biased region" description="Polar residues" evidence="5">
    <location>
        <begin position="10"/>
        <end position="26"/>
    </location>
</feature>
<feature type="compositionally biased region" description="Basic and acidic residues" evidence="5">
    <location>
        <begin position="35"/>
        <end position="51"/>
    </location>
</feature>
<organism evidence="8 9">
    <name type="scientific">Amanita muscaria (strain Koide BX008)</name>
    <dbReference type="NCBI Taxonomy" id="946122"/>
    <lineage>
        <taxon>Eukaryota</taxon>
        <taxon>Fungi</taxon>
        <taxon>Dikarya</taxon>
        <taxon>Basidiomycota</taxon>
        <taxon>Agaricomycotina</taxon>
        <taxon>Agaricomycetes</taxon>
        <taxon>Agaricomycetidae</taxon>
        <taxon>Agaricales</taxon>
        <taxon>Pluteineae</taxon>
        <taxon>Amanitaceae</taxon>
        <taxon>Amanita</taxon>
    </lineage>
</organism>
<dbReference type="SUPFAM" id="SSF117070">
    <property type="entry name" value="LEA14-like"/>
    <property type="match status" value="1"/>
</dbReference>
<dbReference type="EMBL" id="KN818225">
    <property type="protein sequence ID" value="KIL69911.1"/>
    <property type="molecule type" value="Genomic_DNA"/>
</dbReference>
<evidence type="ECO:0000313" key="8">
    <source>
        <dbReference type="EMBL" id="KIL69911.1"/>
    </source>
</evidence>
<evidence type="ECO:0000256" key="5">
    <source>
        <dbReference type="SAM" id="MobiDB-lite"/>
    </source>
</evidence>
<evidence type="ECO:0000256" key="3">
    <source>
        <dbReference type="ARBA" id="ARBA00022989"/>
    </source>
</evidence>
<feature type="compositionally biased region" description="Polar residues" evidence="5">
    <location>
        <begin position="56"/>
        <end position="67"/>
    </location>
</feature>
<evidence type="ECO:0000256" key="4">
    <source>
        <dbReference type="ARBA" id="ARBA00023136"/>
    </source>
</evidence>
<dbReference type="Gene3D" id="2.60.40.1820">
    <property type="match status" value="1"/>
</dbReference>
<evidence type="ECO:0000256" key="6">
    <source>
        <dbReference type="SAM" id="Phobius"/>
    </source>
</evidence>